<dbReference type="RefSeq" id="WP_189401171.1">
    <property type="nucleotide sequence ID" value="NZ_BMXA01000003.1"/>
</dbReference>
<dbReference type="GO" id="GO:1900376">
    <property type="term" value="P:regulation of secondary metabolite biosynthetic process"/>
    <property type="evidence" value="ECO:0007669"/>
    <property type="project" value="TreeGrafter"/>
</dbReference>
<dbReference type="Gene3D" id="1.10.10.10">
    <property type="entry name" value="Winged helix-like DNA-binding domain superfamily/Winged helix DNA-binding domain"/>
    <property type="match status" value="1"/>
</dbReference>
<dbReference type="GO" id="GO:0045892">
    <property type="term" value="P:negative regulation of DNA-templated transcription"/>
    <property type="evidence" value="ECO:0007669"/>
    <property type="project" value="TreeGrafter"/>
</dbReference>
<name>A0A918RV80_9GAMM</name>
<dbReference type="InterPro" id="IPR036388">
    <property type="entry name" value="WH-like_DNA-bd_sf"/>
</dbReference>
<evidence type="ECO:0000256" key="5">
    <source>
        <dbReference type="ARBA" id="ARBA00023125"/>
    </source>
</evidence>
<reference evidence="8" key="1">
    <citation type="journal article" date="2014" name="Int. J. Syst. Evol. Microbiol.">
        <title>Complete genome sequence of Corynebacterium casei LMG S-19264T (=DSM 44701T), isolated from a smear-ripened cheese.</title>
        <authorList>
            <consortium name="US DOE Joint Genome Institute (JGI-PGF)"/>
            <person name="Walter F."/>
            <person name="Albersmeier A."/>
            <person name="Kalinowski J."/>
            <person name="Ruckert C."/>
        </authorList>
    </citation>
    <scope>NUCLEOTIDE SEQUENCE</scope>
    <source>
        <strain evidence="8">KCTC 12711</strain>
    </source>
</reference>
<evidence type="ECO:0000313" key="8">
    <source>
        <dbReference type="EMBL" id="GHA12554.1"/>
    </source>
</evidence>
<keyword evidence="3 7" id="KW-0862">Zinc</keyword>
<evidence type="ECO:0000313" key="9">
    <source>
        <dbReference type="Proteomes" id="UP000614811"/>
    </source>
</evidence>
<keyword evidence="2" id="KW-0678">Repressor</keyword>
<feature type="binding site" evidence="7">
    <location>
        <position position="157"/>
    </location>
    <ligand>
        <name>Zn(2+)</name>
        <dbReference type="ChEBI" id="CHEBI:29105"/>
    </ligand>
</feature>
<proteinExistence type="inferred from homology"/>
<reference evidence="8" key="2">
    <citation type="submission" date="2020-09" db="EMBL/GenBank/DDBJ databases">
        <authorList>
            <person name="Sun Q."/>
            <person name="Kim S."/>
        </authorList>
    </citation>
    <scope>NUCLEOTIDE SEQUENCE</scope>
    <source>
        <strain evidence="8">KCTC 12711</strain>
    </source>
</reference>
<dbReference type="GO" id="GO:0008270">
    <property type="term" value="F:zinc ion binding"/>
    <property type="evidence" value="ECO:0007669"/>
    <property type="project" value="TreeGrafter"/>
</dbReference>
<evidence type="ECO:0000256" key="2">
    <source>
        <dbReference type="ARBA" id="ARBA00022491"/>
    </source>
</evidence>
<gene>
    <name evidence="8" type="primary">np20</name>
    <name evidence="8" type="ORF">GCM10008090_23080</name>
</gene>
<dbReference type="Gene3D" id="3.30.1490.190">
    <property type="match status" value="1"/>
</dbReference>
<keyword evidence="4" id="KW-0805">Transcription regulation</keyword>
<keyword evidence="9" id="KW-1185">Reference proteome</keyword>
<dbReference type="Proteomes" id="UP000614811">
    <property type="component" value="Unassembled WGS sequence"/>
</dbReference>
<keyword evidence="7" id="KW-0479">Metal-binding</keyword>
<dbReference type="PANTHER" id="PTHR33202">
    <property type="entry name" value="ZINC UPTAKE REGULATION PROTEIN"/>
    <property type="match status" value="1"/>
</dbReference>
<dbReference type="GO" id="GO:0005829">
    <property type="term" value="C:cytosol"/>
    <property type="evidence" value="ECO:0007669"/>
    <property type="project" value="TreeGrafter"/>
</dbReference>
<dbReference type="GO" id="GO:0003700">
    <property type="term" value="F:DNA-binding transcription factor activity"/>
    <property type="evidence" value="ECO:0007669"/>
    <property type="project" value="InterPro"/>
</dbReference>
<protein>
    <submittedName>
        <fullName evidence="8">Transcriptional repressor</fullName>
    </submittedName>
</protein>
<comment type="cofactor">
    <cofactor evidence="7">
        <name>Zn(2+)</name>
        <dbReference type="ChEBI" id="CHEBI:29105"/>
    </cofactor>
    <text evidence="7">Binds 1 zinc ion per subunit.</text>
</comment>
<evidence type="ECO:0000256" key="4">
    <source>
        <dbReference type="ARBA" id="ARBA00023015"/>
    </source>
</evidence>
<dbReference type="InterPro" id="IPR036390">
    <property type="entry name" value="WH_DNA-bd_sf"/>
</dbReference>
<dbReference type="Pfam" id="PF01475">
    <property type="entry name" value="FUR"/>
    <property type="match status" value="1"/>
</dbReference>
<dbReference type="PANTHER" id="PTHR33202:SF6">
    <property type="entry name" value="ZINC UPTAKE REGULATION PROTEIN"/>
    <property type="match status" value="1"/>
</dbReference>
<accession>A0A918RV80</accession>
<dbReference type="GO" id="GO:0000976">
    <property type="term" value="F:transcription cis-regulatory region binding"/>
    <property type="evidence" value="ECO:0007669"/>
    <property type="project" value="TreeGrafter"/>
</dbReference>
<feature type="binding site" evidence="7">
    <location>
        <position position="120"/>
    </location>
    <ligand>
        <name>Zn(2+)</name>
        <dbReference type="ChEBI" id="CHEBI:29105"/>
    </ligand>
</feature>
<dbReference type="SUPFAM" id="SSF46785">
    <property type="entry name" value="Winged helix' DNA-binding domain"/>
    <property type="match status" value="1"/>
</dbReference>
<comment type="caution">
    <text evidence="8">The sequence shown here is derived from an EMBL/GenBank/DDBJ whole genome shotgun (WGS) entry which is preliminary data.</text>
</comment>
<evidence type="ECO:0000256" key="3">
    <source>
        <dbReference type="ARBA" id="ARBA00022833"/>
    </source>
</evidence>
<dbReference type="InterPro" id="IPR002481">
    <property type="entry name" value="FUR"/>
</dbReference>
<dbReference type="EMBL" id="BMXA01000003">
    <property type="protein sequence ID" value="GHA12554.1"/>
    <property type="molecule type" value="Genomic_DNA"/>
</dbReference>
<dbReference type="InterPro" id="IPR043135">
    <property type="entry name" value="Fur_C"/>
</dbReference>
<feature type="binding site" evidence="7">
    <location>
        <position position="160"/>
    </location>
    <ligand>
        <name>Zn(2+)</name>
        <dbReference type="ChEBI" id="CHEBI:29105"/>
    </ligand>
</feature>
<feature type="binding site" evidence="7">
    <location>
        <position position="117"/>
    </location>
    <ligand>
        <name>Zn(2+)</name>
        <dbReference type="ChEBI" id="CHEBI:29105"/>
    </ligand>
</feature>
<evidence type="ECO:0000256" key="7">
    <source>
        <dbReference type="PIRSR" id="PIRSR602481-1"/>
    </source>
</evidence>
<sequence>MANSKQVISPFLGDHDHSHCESQALETALQECERKGLRLTKLRQQVLEIIWAQHNPIGAYDVLQKLQAQGHKPAPPTAYRALEFLVDAKLIHRIESLNAYIGCPAPGANHQCQFYICTQCGHIAELNNAAVSDALNAGANDLGFKAQQPVIEVHGLCRDCQQT</sequence>
<dbReference type="AlphaFoldDB" id="A0A918RV80"/>
<comment type="similarity">
    <text evidence="1">Belongs to the Fur family.</text>
</comment>
<organism evidence="8 9">
    <name type="scientific">Arenicella chitinivorans</name>
    <dbReference type="NCBI Taxonomy" id="1329800"/>
    <lineage>
        <taxon>Bacteria</taxon>
        <taxon>Pseudomonadati</taxon>
        <taxon>Pseudomonadota</taxon>
        <taxon>Gammaproteobacteria</taxon>
        <taxon>Arenicellales</taxon>
        <taxon>Arenicellaceae</taxon>
        <taxon>Arenicella</taxon>
    </lineage>
</organism>
<keyword evidence="5" id="KW-0238">DNA-binding</keyword>
<evidence type="ECO:0000256" key="6">
    <source>
        <dbReference type="ARBA" id="ARBA00023163"/>
    </source>
</evidence>
<keyword evidence="6" id="KW-0804">Transcription</keyword>
<evidence type="ECO:0000256" key="1">
    <source>
        <dbReference type="ARBA" id="ARBA00007957"/>
    </source>
</evidence>